<feature type="compositionally biased region" description="Polar residues" evidence="1">
    <location>
        <begin position="205"/>
        <end position="220"/>
    </location>
</feature>
<feature type="compositionally biased region" description="Polar residues" evidence="1">
    <location>
        <begin position="233"/>
        <end position="243"/>
    </location>
</feature>
<evidence type="ECO:0000256" key="1">
    <source>
        <dbReference type="SAM" id="MobiDB-lite"/>
    </source>
</evidence>
<feature type="compositionally biased region" description="Basic and acidic residues" evidence="1">
    <location>
        <begin position="223"/>
        <end position="232"/>
    </location>
</feature>
<organism evidence="2">
    <name type="scientific">Magallana gigas</name>
    <name type="common">Pacific oyster</name>
    <name type="synonym">Crassostrea gigas</name>
    <dbReference type="NCBI Taxonomy" id="29159"/>
    <lineage>
        <taxon>Eukaryota</taxon>
        <taxon>Metazoa</taxon>
        <taxon>Spiralia</taxon>
        <taxon>Lophotrochozoa</taxon>
        <taxon>Mollusca</taxon>
        <taxon>Bivalvia</taxon>
        <taxon>Autobranchia</taxon>
        <taxon>Pteriomorphia</taxon>
        <taxon>Ostreida</taxon>
        <taxon>Ostreoidea</taxon>
        <taxon>Ostreidae</taxon>
        <taxon>Magallana</taxon>
    </lineage>
</organism>
<feature type="region of interest" description="Disordered" evidence="1">
    <location>
        <begin position="192"/>
        <end position="261"/>
    </location>
</feature>
<proteinExistence type="predicted"/>
<gene>
    <name evidence="2" type="ORF">CGI_10023154</name>
</gene>
<dbReference type="AlphaFoldDB" id="K1QZI0"/>
<evidence type="ECO:0000313" key="2">
    <source>
        <dbReference type="EMBL" id="EKC42492.1"/>
    </source>
</evidence>
<feature type="region of interest" description="Disordered" evidence="1">
    <location>
        <begin position="43"/>
        <end position="81"/>
    </location>
</feature>
<dbReference type="InParanoid" id="K1QZI0"/>
<name>K1QZI0_MAGGI</name>
<reference evidence="2" key="1">
    <citation type="journal article" date="2012" name="Nature">
        <title>The oyster genome reveals stress adaptation and complexity of shell formation.</title>
        <authorList>
            <person name="Zhang G."/>
            <person name="Fang X."/>
            <person name="Guo X."/>
            <person name="Li L."/>
            <person name="Luo R."/>
            <person name="Xu F."/>
            <person name="Yang P."/>
            <person name="Zhang L."/>
            <person name="Wang X."/>
            <person name="Qi H."/>
            <person name="Xiong Z."/>
            <person name="Que H."/>
            <person name="Xie Y."/>
            <person name="Holland P.W."/>
            <person name="Paps J."/>
            <person name="Zhu Y."/>
            <person name="Wu F."/>
            <person name="Chen Y."/>
            <person name="Wang J."/>
            <person name="Peng C."/>
            <person name="Meng J."/>
            <person name="Yang L."/>
            <person name="Liu J."/>
            <person name="Wen B."/>
            <person name="Zhang N."/>
            <person name="Huang Z."/>
            <person name="Zhu Q."/>
            <person name="Feng Y."/>
            <person name="Mount A."/>
            <person name="Hedgecock D."/>
            <person name="Xu Z."/>
            <person name="Liu Y."/>
            <person name="Domazet-Loso T."/>
            <person name="Du Y."/>
            <person name="Sun X."/>
            <person name="Zhang S."/>
            <person name="Liu B."/>
            <person name="Cheng P."/>
            <person name="Jiang X."/>
            <person name="Li J."/>
            <person name="Fan D."/>
            <person name="Wang W."/>
            <person name="Fu W."/>
            <person name="Wang T."/>
            <person name="Wang B."/>
            <person name="Zhang J."/>
            <person name="Peng Z."/>
            <person name="Li Y."/>
            <person name="Li N."/>
            <person name="Wang J."/>
            <person name="Chen M."/>
            <person name="He Y."/>
            <person name="Tan F."/>
            <person name="Song X."/>
            <person name="Zheng Q."/>
            <person name="Huang R."/>
            <person name="Yang H."/>
            <person name="Du X."/>
            <person name="Chen L."/>
            <person name="Yang M."/>
            <person name="Gaffney P.M."/>
            <person name="Wang S."/>
            <person name="Luo L."/>
            <person name="She Z."/>
            <person name="Ming Y."/>
            <person name="Huang W."/>
            <person name="Zhang S."/>
            <person name="Huang B."/>
            <person name="Zhang Y."/>
            <person name="Qu T."/>
            <person name="Ni P."/>
            <person name="Miao G."/>
            <person name="Wang J."/>
            <person name="Wang Q."/>
            <person name="Steinberg C.E."/>
            <person name="Wang H."/>
            <person name="Li N."/>
            <person name="Qian L."/>
            <person name="Zhang G."/>
            <person name="Li Y."/>
            <person name="Yang H."/>
            <person name="Liu X."/>
            <person name="Wang J."/>
            <person name="Yin Y."/>
            <person name="Wang J."/>
        </authorList>
    </citation>
    <scope>NUCLEOTIDE SEQUENCE [LARGE SCALE GENOMIC DNA]</scope>
    <source>
        <strain evidence="2">05x7-T-G4-1.051#20</strain>
    </source>
</reference>
<protein>
    <submittedName>
        <fullName evidence="2">Uncharacterized protein</fullName>
    </submittedName>
</protein>
<sequence length="261" mass="28395">MHFVAKHSCREGCRRAFRGILHIPGCKTLCFKCVLLPCYSNTDSDDEKDKDDEGYDSYGNTDNHAHPTQDDGLDTSGSLGQVTHHDYVNSVDYTNVEIAETGQSQSADNVYVPMQLESLDHLVATRSVSTSEKVLLSNTDLMTCRLKVECPDPTASYVNVPETSPLLKGAGEDSTVSEKNSGVTDVIQEVGESKTDWSKQHSKMAANQTPADKALKQSSVVEEGPRTDDSSRDTTALNSSTSVEEIEGPSGKKMVLLETDL</sequence>
<accession>K1QZI0</accession>
<dbReference type="EMBL" id="JH821652">
    <property type="protein sequence ID" value="EKC42492.1"/>
    <property type="molecule type" value="Genomic_DNA"/>
</dbReference>
<dbReference type="HOGENOM" id="CLU_1066540_0_0_1"/>
<feature type="compositionally biased region" description="Acidic residues" evidence="1">
    <location>
        <begin position="43"/>
        <end position="55"/>
    </location>
</feature>